<feature type="compositionally biased region" description="Polar residues" evidence="1">
    <location>
        <begin position="550"/>
        <end position="562"/>
    </location>
</feature>
<feature type="compositionally biased region" description="Low complexity" evidence="1">
    <location>
        <begin position="692"/>
        <end position="707"/>
    </location>
</feature>
<name>A0AAV5GPF1_9BASI</name>
<dbReference type="Proteomes" id="UP001342314">
    <property type="component" value="Unassembled WGS sequence"/>
</dbReference>
<feature type="compositionally biased region" description="Low complexity" evidence="1">
    <location>
        <begin position="371"/>
        <end position="382"/>
    </location>
</feature>
<feature type="region of interest" description="Disordered" evidence="1">
    <location>
        <begin position="525"/>
        <end position="630"/>
    </location>
</feature>
<dbReference type="AlphaFoldDB" id="A0AAV5GPF1"/>
<feature type="compositionally biased region" description="Low complexity" evidence="1">
    <location>
        <begin position="902"/>
        <end position="913"/>
    </location>
</feature>
<feature type="compositionally biased region" description="Basic and acidic residues" evidence="1">
    <location>
        <begin position="604"/>
        <end position="614"/>
    </location>
</feature>
<accession>A0AAV5GPF1</accession>
<organism evidence="2 3">
    <name type="scientific">Rhodotorula paludigena</name>
    <dbReference type="NCBI Taxonomy" id="86838"/>
    <lineage>
        <taxon>Eukaryota</taxon>
        <taxon>Fungi</taxon>
        <taxon>Dikarya</taxon>
        <taxon>Basidiomycota</taxon>
        <taxon>Pucciniomycotina</taxon>
        <taxon>Microbotryomycetes</taxon>
        <taxon>Sporidiobolales</taxon>
        <taxon>Sporidiobolaceae</taxon>
        <taxon>Rhodotorula</taxon>
    </lineage>
</organism>
<feature type="compositionally biased region" description="Polar residues" evidence="1">
    <location>
        <begin position="192"/>
        <end position="202"/>
    </location>
</feature>
<feature type="region of interest" description="Disordered" evidence="1">
    <location>
        <begin position="1"/>
        <end position="28"/>
    </location>
</feature>
<feature type="compositionally biased region" description="Low complexity" evidence="1">
    <location>
        <begin position="525"/>
        <end position="539"/>
    </location>
</feature>
<proteinExistence type="predicted"/>
<feature type="compositionally biased region" description="Low complexity" evidence="1">
    <location>
        <begin position="1037"/>
        <end position="1050"/>
    </location>
</feature>
<feature type="region of interest" description="Disordered" evidence="1">
    <location>
        <begin position="1073"/>
        <end position="1183"/>
    </location>
</feature>
<protein>
    <recommendedName>
        <fullName evidence="4">Proteophosphoglycan ppg4</fullName>
    </recommendedName>
</protein>
<feature type="compositionally biased region" description="Polar residues" evidence="1">
    <location>
        <begin position="462"/>
        <end position="474"/>
    </location>
</feature>
<feature type="compositionally biased region" description="Low complexity" evidence="1">
    <location>
        <begin position="263"/>
        <end position="297"/>
    </location>
</feature>
<feature type="compositionally biased region" description="Basic and acidic residues" evidence="1">
    <location>
        <begin position="1004"/>
        <end position="1013"/>
    </location>
</feature>
<feature type="region of interest" description="Disordered" evidence="1">
    <location>
        <begin position="1036"/>
        <end position="1058"/>
    </location>
</feature>
<feature type="region of interest" description="Disordered" evidence="1">
    <location>
        <begin position="65"/>
        <end position="304"/>
    </location>
</feature>
<feature type="region of interest" description="Disordered" evidence="1">
    <location>
        <begin position="972"/>
        <end position="1023"/>
    </location>
</feature>
<reference evidence="2 3" key="1">
    <citation type="submission" date="2021-12" db="EMBL/GenBank/DDBJ databases">
        <title>High titer production of polyol ester of fatty acids by Rhodotorula paludigena BS15 towards product separation-free biomass refinery.</title>
        <authorList>
            <person name="Mano J."/>
            <person name="Ono H."/>
            <person name="Tanaka T."/>
            <person name="Naito K."/>
            <person name="Sushida H."/>
            <person name="Ike M."/>
            <person name="Tokuyasu K."/>
            <person name="Kitaoka M."/>
        </authorList>
    </citation>
    <scope>NUCLEOTIDE SEQUENCE [LARGE SCALE GENOMIC DNA]</scope>
    <source>
        <strain evidence="2 3">BS15</strain>
    </source>
</reference>
<feature type="compositionally biased region" description="Polar residues" evidence="1">
    <location>
        <begin position="775"/>
        <end position="790"/>
    </location>
</feature>
<feature type="compositionally biased region" description="Basic and acidic residues" evidence="1">
    <location>
        <begin position="764"/>
        <end position="774"/>
    </location>
</feature>
<sequence>MSYILLPARRGAEEARRPPTSAAALGEPVDFNPLSSLVHAQHARSGTNGLPRTSSGRDVRLVGFAASSSASNPSFGQDTLPLVGEEGRGNLARRVSEDTGPGVAKRHPADLRSSSVPTPEPGSGPATPRSARRTDARGGEDEATQLTPRGSGFSHASAGSTPRARQASGPSTLPALPSSTSSAARPLHTPPTLLSRNTSTVLSYSPPRSSPSRFARLDSSSSTFLDPRSALLSNDDDDDAHSSSQHSDALSLSSEENAWAGTLLPSGSSPPQSPLLAEIAARAARQPSLSAAAAAASGPGGVRESRLSEFDWAAAYADSRSPSLMHGFAPATAQRLGAEGTSQEGVASPPLPPLPVEAEEDGDEEDDAGRRGAAAAQEGAAAMGLGIEDVPPALPVKRKPSAPQLHVASADALHNPDRLAPTSLSGPTAQDAARPSSRASSHRSGARTPSPVPPRPPRRAASNLSLRSDAASASNKDEAELPATPVRAPASASTTPPSSPPPSASPDAAAASIHALVSAASVVAPAPAAAGASTLDAPLTVPRVRKAPQLGTTPNRRASMTSRRGGPAPSIPEKSARRTSALVQQKRLSVLDRGTGTGDGLGEEAGKTGKKGDKAPSAATSPLLGDDMSKRFSVPYSVSDFAAAYGRDSWAEYPSSESDYPPSASGHRLSHFRDAASVEASPRLPVPDNQADDATPAAPESAEAPSVAREDDTTIQPAALQPPAPPSPGSVSPAPSGAEVSDGVVRTGTPRSDAKARAAAFIADLKRARAKEASTDSLSSIDASRTTTDVPASLQVHPDSVVGPPVEPAQEDQEVLEIPPLPPSHGSSPALPSPPRDESPVRRTLRSGSIFTTTTRPSISTPTASPPLPPIDSKRPSDSSVGTLYIRRRSSQPANAPPLPSLPADLSSLSAAHRPLHRRRPLPPAIQVASELRKARTPRERGRIYAEKINELARERSRLDEWLGSVRTMNSAVGRSPEVPTSPFARNRAARQEGSTATFAPRGDGYRAKEIPHHTFSPKDLVPNNAPYPGVLGLAPSSSSNSLGKHSSYSAANSGQSGGKSFFSGLGVGRGSLGRRASKSHHQHPFASGAVSSSNAPSIRSTISGPVHLLSSTNTNLTSGPGSQPISGPRMPNPVPPGTRERASFDQHSPRGSSPSGSPSMSANPSRASFSYGSTPYGSASAATTMPISASVPSHLGASGNTDEAKLSRLQDILPQAMREDLVEALGKAGGDDVLAISVYLSSEAAKR</sequence>
<feature type="compositionally biased region" description="Low complexity" evidence="1">
    <location>
        <begin position="482"/>
        <end position="496"/>
    </location>
</feature>
<keyword evidence="3" id="KW-1185">Reference proteome</keyword>
<feature type="region of interest" description="Disordered" evidence="1">
    <location>
        <begin position="651"/>
        <end position="916"/>
    </location>
</feature>
<feature type="compositionally biased region" description="Low complexity" evidence="1">
    <location>
        <begin position="729"/>
        <end position="738"/>
    </location>
</feature>
<feature type="region of interest" description="Disordered" evidence="1">
    <location>
        <begin position="321"/>
        <end position="509"/>
    </location>
</feature>
<feature type="compositionally biased region" description="Low complexity" evidence="1">
    <location>
        <begin position="203"/>
        <end position="213"/>
    </location>
</feature>
<feature type="compositionally biased region" description="Acidic residues" evidence="1">
    <location>
        <begin position="357"/>
        <end position="367"/>
    </location>
</feature>
<feature type="compositionally biased region" description="Low complexity" evidence="1">
    <location>
        <begin position="167"/>
        <end position="187"/>
    </location>
</feature>
<feature type="compositionally biased region" description="Low complexity" evidence="1">
    <location>
        <begin position="849"/>
        <end position="863"/>
    </location>
</feature>
<feature type="compositionally biased region" description="Low complexity" evidence="1">
    <location>
        <begin position="242"/>
        <end position="254"/>
    </location>
</feature>
<evidence type="ECO:0000256" key="1">
    <source>
        <dbReference type="SAM" id="MobiDB-lite"/>
    </source>
</evidence>
<comment type="caution">
    <text evidence="2">The sequence shown here is derived from an EMBL/GenBank/DDBJ whole genome shotgun (WGS) entry which is preliminary data.</text>
</comment>
<feature type="compositionally biased region" description="Polar residues" evidence="1">
    <location>
        <begin position="1168"/>
        <end position="1183"/>
    </location>
</feature>
<evidence type="ECO:0000313" key="3">
    <source>
        <dbReference type="Proteomes" id="UP001342314"/>
    </source>
</evidence>
<evidence type="ECO:0000313" key="2">
    <source>
        <dbReference type="EMBL" id="GJN92023.1"/>
    </source>
</evidence>
<evidence type="ECO:0008006" key="4">
    <source>
        <dbReference type="Google" id="ProtNLM"/>
    </source>
</evidence>
<feature type="compositionally biased region" description="Basic and acidic residues" evidence="1">
    <location>
        <begin position="1139"/>
        <end position="1149"/>
    </location>
</feature>
<gene>
    <name evidence="2" type="ORF">Rhopal_005051-T1</name>
</gene>
<dbReference type="EMBL" id="BQKY01000010">
    <property type="protein sequence ID" value="GJN92023.1"/>
    <property type="molecule type" value="Genomic_DNA"/>
</dbReference>
<feature type="compositionally biased region" description="Polar residues" evidence="1">
    <location>
        <begin position="1090"/>
        <end position="1126"/>
    </location>
</feature>
<feature type="compositionally biased region" description="Low complexity" evidence="1">
    <location>
        <begin position="1150"/>
        <end position="1167"/>
    </location>
</feature>
<feature type="compositionally biased region" description="Low complexity" evidence="1">
    <location>
        <begin position="651"/>
        <end position="665"/>
    </location>
</feature>